<dbReference type="InterPro" id="IPR018649">
    <property type="entry name" value="SHOCT"/>
</dbReference>
<dbReference type="RefSeq" id="WP_225565775.1">
    <property type="nucleotide sequence ID" value="NZ_JAIXCQ010000007.1"/>
</dbReference>
<name>A0ABS7ZG65_9MICO</name>
<reference evidence="3 4" key="1">
    <citation type="submission" date="2021-09" db="EMBL/GenBank/DDBJ databases">
        <title>Isoptericola luteus sp. nov., a novel bacterium isolated from Harbin, the capital city of Heilongjiang province.</title>
        <authorList>
            <person name="Li J."/>
        </authorList>
    </citation>
    <scope>NUCLEOTIDE SEQUENCE [LARGE SCALE GENOMIC DNA]</scope>
    <source>
        <strain evidence="3 4">NEAU-Y5</strain>
    </source>
</reference>
<protein>
    <submittedName>
        <fullName evidence="3">SHOCT domain-containing protein</fullName>
    </submittedName>
</protein>
<dbReference type="EMBL" id="JAIXCQ010000007">
    <property type="protein sequence ID" value="MCA5894015.1"/>
    <property type="molecule type" value="Genomic_DNA"/>
</dbReference>
<feature type="domain" description="SHOCT" evidence="2">
    <location>
        <begin position="92"/>
        <end position="119"/>
    </location>
</feature>
<dbReference type="Proteomes" id="UP001319870">
    <property type="component" value="Unassembled WGS sequence"/>
</dbReference>
<evidence type="ECO:0000259" key="2">
    <source>
        <dbReference type="Pfam" id="PF09851"/>
    </source>
</evidence>
<gene>
    <name evidence="3" type="ORF">LEP48_11745</name>
</gene>
<keyword evidence="4" id="KW-1185">Reference proteome</keyword>
<sequence length="120" mass="12845">MPPMRRMGRPGLIGTMARTAVITGTANATSRAMNRRAASRDEQRYAADQYQAQQQAAQYQAQQQAQQAQQQAFPQQQAAQVGTGPAQDDLIAQLTKLGDLRSAGVLSDAEFAAAKAKLLG</sequence>
<accession>A0ABS7ZG65</accession>
<comment type="caution">
    <text evidence="3">The sequence shown here is derived from an EMBL/GenBank/DDBJ whole genome shotgun (WGS) entry which is preliminary data.</text>
</comment>
<organism evidence="3 4">
    <name type="scientific">Isoptericola luteus</name>
    <dbReference type="NCBI Taxonomy" id="2879484"/>
    <lineage>
        <taxon>Bacteria</taxon>
        <taxon>Bacillati</taxon>
        <taxon>Actinomycetota</taxon>
        <taxon>Actinomycetes</taxon>
        <taxon>Micrococcales</taxon>
        <taxon>Promicromonosporaceae</taxon>
        <taxon>Isoptericola</taxon>
    </lineage>
</organism>
<evidence type="ECO:0000256" key="1">
    <source>
        <dbReference type="SAM" id="MobiDB-lite"/>
    </source>
</evidence>
<evidence type="ECO:0000313" key="3">
    <source>
        <dbReference type="EMBL" id="MCA5894015.1"/>
    </source>
</evidence>
<evidence type="ECO:0000313" key="4">
    <source>
        <dbReference type="Proteomes" id="UP001319870"/>
    </source>
</evidence>
<dbReference type="Pfam" id="PF09851">
    <property type="entry name" value="SHOCT"/>
    <property type="match status" value="1"/>
</dbReference>
<proteinExistence type="predicted"/>
<feature type="region of interest" description="Disordered" evidence="1">
    <location>
        <begin position="25"/>
        <end position="49"/>
    </location>
</feature>